<feature type="domain" description="Helicase ATP-binding" evidence="2">
    <location>
        <begin position="496"/>
        <end position="782"/>
    </location>
</feature>
<dbReference type="InterPro" id="IPR052933">
    <property type="entry name" value="DNA_Protect_Modify"/>
</dbReference>
<dbReference type="Proteomes" id="UP000033684">
    <property type="component" value="Unassembled WGS sequence"/>
</dbReference>
<keyword evidence="1" id="KW-0378">Hydrolase</keyword>
<dbReference type="PATRIC" id="fig|1632867.3.peg.4233"/>
<evidence type="ECO:0000256" key="1">
    <source>
        <dbReference type="ARBA" id="ARBA00022806"/>
    </source>
</evidence>
<dbReference type="SMART" id="SM00487">
    <property type="entry name" value="DEXDc"/>
    <property type="match status" value="1"/>
</dbReference>
<accession>A0A0F3IN61</accession>
<dbReference type="InterPro" id="IPR027417">
    <property type="entry name" value="P-loop_NTPase"/>
</dbReference>
<keyword evidence="1" id="KW-0067">ATP-binding</keyword>
<organism evidence="3 4">
    <name type="scientific">Methylocucumis oryzae</name>
    <dbReference type="NCBI Taxonomy" id="1632867"/>
    <lineage>
        <taxon>Bacteria</taxon>
        <taxon>Pseudomonadati</taxon>
        <taxon>Pseudomonadota</taxon>
        <taxon>Gammaproteobacteria</taxon>
        <taxon>Methylococcales</taxon>
        <taxon>Methylococcaceae</taxon>
        <taxon>Methylocucumis</taxon>
    </lineage>
</organism>
<evidence type="ECO:0000259" key="2">
    <source>
        <dbReference type="PROSITE" id="PS51192"/>
    </source>
</evidence>
<dbReference type="RefSeq" id="WP_045777721.1">
    <property type="nucleotide sequence ID" value="NZ_LAJX01000004.1"/>
</dbReference>
<dbReference type="PANTHER" id="PTHR41313:SF1">
    <property type="entry name" value="DNA METHYLASE ADENINE-SPECIFIC DOMAIN-CONTAINING PROTEIN"/>
    <property type="match status" value="1"/>
</dbReference>
<dbReference type="InterPro" id="IPR038718">
    <property type="entry name" value="SNF2-like_sf"/>
</dbReference>
<dbReference type="GO" id="GO:0005524">
    <property type="term" value="F:ATP binding"/>
    <property type="evidence" value="ECO:0007669"/>
    <property type="project" value="InterPro"/>
</dbReference>
<evidence type="ECO:0000313" key="4">
    <source>
        <dbReference type="Proteomes" id="UP000033684"/>
    </source>
</evidence>
<comment type="caution">
    <text evidence="3">The sequence shown here is derived from an EMBL/GenBank/DDBJ whole genome shotgun (WGS) entry which is preliminary data.</text>
</comment>
<keyword evidence="1" id="KW-0347">Helicase</keyword>
<dbReference type="InterPro" id="IPR000330">
    <property type="entry name" value="SNF2_N"/>
</dbReference>
<keyword evidence="4" id="KW-1185">Reference proteome</keyword>
<protein>
    <recommendedName>
        <fullName evidence="2">Helicase ATP-binding domain-containing protein</fullName>
    </recommendedName>
</protein>
<dbReference type="EMBL" id="LAJX01000004">
    <property type="protein sequence ID" value="KJV08082.1"/>
    <property type="molecule type" value="Genomic_DNA"/>
</dbReference>
<name>A0A0F3IN61_9GAMM</name>
<dbReference type="SUPFAM" id="SSF52540">
    <property type="entry name" value="P-loop containing nucleoside triphosphate hydrolases"/>
    <property type="match status" value="1"/>
</dbReference>
<dbReference type="Pfam" id="PF00176">
    <property type="entry name" value="SNF2-rel_dom"/>
    <property type="match status" value="1"/>
</dbReference>
<reference evidence="3 4" key="2">
    <citation type="journal article" date="2016" name="Microb. Ecol.">
        <title>Genome Characteristics of a Novel Type I Methanotroph (Sn10-6) Isolated from a Flooded Indian Rice Field.</title>
        <authorList>
            <person name="Rahalkar M.C."/>
            <person name="Pandit P.S."/>
            <person name="Dhakephalkar P.K."/>
            <person name="Pore S."/>
            <person name="Arora P."/>
            <person name="Kapse N."/>
        </authorList>
    </citation>
    <scope>NUCLEOTIDE SEQUENCE [LARGE SCALE GENOMIC DNA]</scope>
    <source>
        <strain evidence="3 4">Sn10-6</strain>
    </source>
</reference>
<dbReference type="PROSITE" id="PS51192">
    <property type="entry name" value="HELICASE_ATP_BIND_1"/>
    <property type="match status" value="1"/>
</dbReference>
<dbReference type="PANTHER" id="PTHR41313">
    <property type="entry name" value="ADENINE-SPECIFIC METHYLTRANSFERASE"/>
    <property type="match status" value="1"/>
</dbReference>
<keyword evidence="1" id="KW-0547">Nucleotide-binding</keyword>
<dbReference type="InterPro" id="IPR014001">
    <property type="entry name" value="Helicase_ATP-bd"/>
</dbReference>
<proteinExistence type="predicted"/>
<reference evidence="4" key="1">
    <citation type="submission" date="2015-03" db="EMBL/GenBank/DDBJ databases">
        <title>Draft genome sequence of a novel methanotroph (Sn10-6) isolated from flooded ricefield rhizosphere in India.</title>
        <authorList>
            <person name="Pandit P.S."/>
            <person name="Pore S.D."/>
            <person name="Arora P."/>
            <person name="Kapse N.G."/>
            <person name="Dhakephalkar P.K."/>
            <person name="Rahalkar M.C."/>
        </authorList>
    </citation>
    <scope>NUCLEOTIDE SEQUENCE [LARGE SCALE GENOMIC DNA]</scope>
    <source>
        <strain evidence="4">Sn10-6</strain>
    </source>
</reference>
<gene>
    <name evidence="3" type="ORF">VZ94_00550</name>
</gene>
<dbReference type="OrthoDB" id="9814088at2"/>
<dbReference type="Gene3D" id="3.40.50.10810">
    <property type="entry name" value="Tandem AAA-ATPase domain"/>
    <property type="match status" value="2"/>
</dbReference>
<sequence>MWDEFIEGRYWQGEGKKFIKGEFVPKDPTKFRDSDKVIAGENMTDEALKRSLAVKFDSRIDWVLLDEAEPITRNYSEGDIKTINGLDYELKAGQWKKVTYDTQKTIIDLAQYGSDSIEALEGLMSTDAGILSLNWAQVESTLAAYPNIVPGYVKDALRFSDLQPPEHQWRAFRGAIIGAKIEGYLNSGSNDQGELDELKEIILHEVVKYGSPKDISGLVLAGKESKRLGMFINSIDEKGNFSPMLESGILKQEADEYNSADVTSIIAYLFEKNQDPVELSTILEMYDGDKRLEDLGDIVEIPGMAVSPDGFIWPLEQYCSGDIYQKMRDMRDAMLDEKDLRIIAAYKRQIERIDAKRRKTPTEDITFAMRQKWFDKAYVLEFLQANGYKRTITYSEERGEWKAVGVSGGIVPQIVNYLNEKPIAGGTKVAEYKDGIKALEEQFNAFMQSHSDGEDLTNRYNETFNGYVEFNFSNSDLGLKNVSGKIIPHSYQNEGIRRLSREGKGILGWDVGLGKSYGALALQAYNEQMGRAKRTCITVPDAVLANWYHEHKLFYKDTSNMLFVGMSPKRDKDGNIVQERVLDEKGNPKQDKNGQDLYQDVLVKDDRETIWEKMHRIPQSNLSLVVMTQPQFGKIPVKQATKQQYADEMMAKELLSQSDAKKLMEDKLTYEGAKEKDRLSQKYSDEGTAKQDAYPYFEDMGFDSVIVDEAHNFKNSFSPGKESSRIAYLPTPAPSQRAIDMSLKMAYIRKENGGRGPVLLSATPVTNSPLEIYNMLSLLIPAEEFEKFGVFTPDDFIRVFGRVESIEKMKVSGDVGTVDAMVGFQNLDGLRSLFHKYSIIKNAEDVKLPLPDADEVNATVELSEEQQDIYQILREEAKQASSPDPKIRETARPLFSIIRDMDRTTTDLDMYHKQITFVFTDAHKDALDKAMAMMPTTVQRKEYDSDLEKRCSCNCSV</sequence>
<dbReference type="AlphaFoldDB" id="A0A0F3IN61"/>
<evidence type="ECO:0000313" key="3">
    <source>
        <dbReference type="EMBL" id="KJV08082.1"/>
    </source>
</evidence>